<dbReference type="Pfam" id="PF01148">
    <property type="entry name" value="CTP_transf_1"/>
    <property type="match status" value="1"/>
</dbReference>
<name>A0A3N4UN73_9RHOB</name>
<dbReference type="PROSITE" id="PS01315">
    <property type="entry name" value="CDS"/>
    <property type="match status" value="1"/>
</dbReference>
<evidence type="ECO:0000256" key="5">
    <source>
        <dbReference type="ARBA" id="ARBA00010185"/>
    </source>
</evidence>
<dbReference type="GO" id="GO:0005886">
    <property type="term" value="C:plasma membrane"/>
    <property type="evidence" value="ECO:0007669"/>
    <property type="project" value="UniProtKB-SubCell"/>
</dbReference>
<keyword evidence="9" id="KW-0444">Lipid biosynthesis</keyword>
<keyword evidence="16" id="KW-0594">Phospholipid biosynthesis</keyword>
<dbReference type="GO" id="GO:0016024">
    <property type="term" value="P:CDP-diacylglycerol biosynthetic process"/>
    <property type="evidence" value="ECO:0007669"/>
    <property type="project" value="UniProtKB-UniPathway"/>
</dbReference>
<dbReference type="OrthoDB" id="9799199at2"/>
<dbReference type="PANTHER" id="PTHR46382:SF1">
    <property type="entry name" value="PHOSPHATIDATE CYTIDYLYLTRANSFERASE"/>
    <property type="match status" value="1"/>
</dbReference>
<evidence type="ECO:0000256" key="4">
    <source>
        <dbReference type="ARBA" id="ARBA00005189"/>
    </source>
</evidence>
<evidence type="ECO:0000256" key="19">
    <source>
        <dbReference type="SAM" id="Phobius"/>
    </source>
</evidence>
<dbReference type="Proteomes" id="UP000269689">
    <property type="component" value="Unassembled WGS sequence"/>
</dbReference>
<dbReference type="AlphaFoldDB" id="A0A3N4UN73"/>
<feature type="transmembrane region" description="Helical" evidence="19">
    <location>
        <begin position="20"/>
        <end position="53"/>
    </location>
</feature>
<comment type="caution">
    <text evidence="20">The sequence shown here is derived from an EMBL/GenBank/DDBJ whole genome shotgun (WGS) entry which is preliminary data.</text>
</comment>
<keyword evidence="14" id="KW-0443">Lipid metabolism</keyword>
<dbReference type="GO" id="GO:0004605">
    <property type="term" value="F:phosphatidate cytidylyltransferase activity"/>
    <property type="evidence" value="ECO:0007669"/>
    <property type="project" value="UniProtKB-EC"/>
</dbReference>
<comment type="pathway">
    <text evidence="3 18">Phospholipid metabolism; CDP-diacylglycerol biosynthesis; CDP-diacylglycerol from sn-glycerol 3-phosphate: step 3/3.</text>
</comment>
<reference evidence="20 21" key="1">
    <citation type="submission" date="2018-11" db="EMBL/GenBank/DDBJ databases">
        <title>Genomic Encyclopedia of Type Strains, Phase IV (KMG-IV): sequencing the most valuable type-strain genomes for metagenomic binning, comparative biology and taxonomic classification.</title>
        <authorList>
            <person name="Goeker M."/>
        </authorList>
    </citation>
    <scope>NUCLEOTIDE SEQUENCE [LARGE SCALE GENOMIC DNA]</scope>
    <source>
        <strain evidence="20 21">DSM 104731</strain>
    </source>
</reference>
<evidence type="ECO:0000256" key="1">
    <source>
        <dbReference type="ARBA" id="ARBA00001698"/>
    </source>
</evidence>
<evidence type="ECO:0000256" key="17">
    <source>
        <dbReference type="ARBA" id="ARBA00023264"/>
    </source>
</evidence>
<dbReference type="EC" id="2.7.7.41" evidence="6 18"/>
<keyword evidence="11 18" id="KW-0812">Transmembrane</keyword>
<evidence type="ECO:0000256" key="6">
    <source>
        <dbReference type="ARBA" id="ARBA00012487"/>
    </source>
</evidence>
<evidence type="ECO:0000256" key="10">
    <source>
        <dbReference type="ARBA" id="ARBA00022679"/>
    </source>
</evidence>
<evidence type="ECO:0000313" key="20">
    <source>
        <dbReference type="EMBL" id="RPE71468.1"/>
    </source>
</evidence>
<comment type="pathway">
    <text evidence="4">Lipid metabolism.</text>
</comment>
<evidence type="ECO:0000313" key="21">
    <source>
        <dbReference type="Proteomes" id="UP000269689"/>
    </source>
</evidence>
<comment type="catalytic activity">
    <reaction evidence="1 18">
        <text>a 1,2-diacyl-sn-glycero-3-phosphate + CTP + H(+) = a CDP-1,2-diacyl-sn-glycerol + diphosphate</text>
        <dbReference type="Rhea" id="RHEA:16229"/>
        <dbReference type="ChEBI" id="CHEBI:15378"/>
        <dbReference type="ChEBI" id="CHEBI:33019"/>
        <dbReference type="ChEBI" id="CHEBI:37563"/>
        <dbReference type="ChEBI" id="CHEBI:58332"/>
        <dbReference type="ChEBI" id="CHEBI:58608"/>
        <dbReference type="EC" id="2.7.7.41"/>
    </reaction>
</comment>
<organism evidence="20 21">
    <name type="scientific">Pacificibacter maritimus</name>
    <dbReference type="NCBI Taxonomy" id="762213"/>
    <lineage>
        <taxon>Bacteria</taxon>
        <taxon>Pseudomonadati</taxon>
        <taxon>Pseudomonadota</taxon>
        <taxon>Alphaproteobacteria</taxon>
        <taxon>Rhodobacterales</taxon>
        <taxon>Roseobacteraceae</taxon>
        <taxon>Pacificibacter</taxon>
    </lineage>
</organism>
<evidence type="ECO:0000256" key="16">
    <source>
        <dbReference type="ARBA" id="ARBA00023209"/>
    </source>
</evidence>
<evidence type="ECO:0000256" key="14">
    <source>
        <dbReference type="ARBA" id="ARBA00023098"/>
    </source>
</evidence>
<evidence type="ECO:0000256" key="11">
    <source>
        <dbReference type="ARBA" id="ARBA00022692"/>
    </source>
</evidence>
<proteinExistence type="inferred from homology"/>
<keyword evidence="15 19" id="KW-0472">Membrane</keyword>
<keyword evidence="10 18" id="KW-0808">Transferase</keyword>
<feature type="transmembrane region" description="Helical" evidence="19">
    <location>
        <begin position="141"/>
        <end position="164"/>
    </location>
</feature>
<evidence type="ECO:0000256" key="2">
    <source>
        <dbReference type="ARBA" id="ARBA00004651"/>
    </source>
</evidence>
<protein>
    <recommendedName>
        <fullName evidence="7 18">Phosphatidate cytidylyltransferase</fullName>
        <ecNumber evidence="6 18">2.7.7.41</ecNumber>
    </recommendedName>
</protein>
<evidence type="ECO:0000256" key="12">
    <source>
        <dbReference type="ARBA" id="ARBA00022695"/>
    </source>
</evidence>
<sequence>MNESRKAFMRKWRDLGPRTLSAVVMVAIGGAAIAAGHMAFSGLVICAGVIGLWELFSMGGHKSKTDGLGLMDKIWLLLYGLVVVIGLIGLVYISNTNGLRGILYIIGLVIITDTCGYFVGKMIGGRKFWPSISPNKTWAGVLGGWIGVAIFAAIWRGVATFHSHRAGSVDLTWLENSQSHTENFVVLVFVIGAVFLSFASQLGDIAQSTIKRRMGVKDSSNLIPGHGGILDRFDALLAVSALSFLFNMLA</sequence>
<feature type="transmembrane region" description="Helical" evidence="19">
    <location>
        <begin position="101"/>
        <end position="120"/>
    </location>
</feature>
<comment type="similarity">
    <text evidence="5 18">Belongs to the CDS family.</text>
</comment>
<dbReference type="EMBL" id="RKQK01000001">
    <property type="protein sequence ID" value="RPE71468.1"/>
    <property type="molecule type" value="Genomic_DNA"/>
</dbReference>
<comment type="subcellular location">
    <subcellularLocation>
        <location evidence="2">Cell membrane</location>
        <topology evidence="2">Multi-pass membrane protein</topology>
    </subcellularLocation>
</comment>
<keyword evidence="12 18" id="KW-0548">Nucleotidyltransferase</keyword>
<feature type="transmembrane region" description="Helical" evidence="19">
    <location>
        <begin position="74"/>
        <end position="95"/>
    </location>
</feature>
<keyword evidence="17" id="KW-1208">Phospholipid metabolism</keyword>
<keyword evidence="13 19" id="KW-1133">Transmembrane helix</keyword>
<dbReference type="RefSeq" id="WP_123791679.1">
    <property type="nucleotide sequence ID" value="NZ_RKQK01000001.1"/>
</dbReference>
<evidence type="ECO:0000256" key="15">
    <source>
        <dbReference type="ARBA" id="ARBA00023136"/>
    </source>
</evidence>
<evidence type="ECO:0000256" key="3">
    <source>
        <dbReference type="ARBA" id="ARBA00005119"/>
    </source>
</evidence>
<evidence type="ECO:0000256" key="13">
    <source>
        <dbReference type="ARBA" id="ARBA00022989"/>
    </source>
</evidence>
<evidence type="ECO:0000256" key="8">
    <source>
        <dbReference type="ARBA" id="ARBA00022475"/>
    </source>
</evidence>
<dbReference type="UniPathway" id="UPA00557">
    <property type="reaction ID" value="UER00614"/>
</dbReference>
<accession>A0A3N4UN73</accession>
<dbReference type="InterPro" id="IPR000374">
    <property type="entry name" value="PC_trans"/>
</dbReference>
<gene>
    <name evidence="20" type="ORF">EDD53_0587</name>
</gene>
<evidence type="ECO:0000256" key="7">
    <source>
        <dbReference type="ARBA" id="ARBA00019373"/>
    </source>
</evidence>
<feature type="transmembrane region" description="Helical" evidence="19">
    <location>
        <begin position="184"/>
        <end position="203"/>
    </location>
</feature>
<dbReference type="PANTHER" id="PTHR46382">
    <property type="entry name" value="PHOSPHATIDATE CYTIDYLYLTRANSFERASE"/>
    <property type="match status" value="1"/>
</dbReference>
<evidence type="ECO:0000256" key="9">
    <source>
        <dbReference type="ARBA" id="ARBA00022516"/>
    </source>
</evidence>
<keyword evidence="8" id="KW-1003">Cell membrane</keyword>
<keyword evidence="21" id="KW-1185">Reference proteome</keyword>
<evidence type="ECO:0000256" key="18">
    <source>
        <dbReference type="RuleBase" id="RU003938"/>
    </source>
</evidence>